<keyword evidence="1" id="KW-0812">Transmembrane</keyword>
<keyword evidence="2" id="KW-0496">Mitochondrion</keyword>
<keyword evidence="1" id="KW-0472">Membrane</keyword>
<evidence type="ECO:0000256" key="1">
    <source>
        <dbReference type="SAM" id="Phobius"/>
    </source>
</evidence>
<gene>
    <name evidence="2" type="primary">atp8</name>
</gene>
<proteinExistence type="predicted"/>
<dbReference type="RefSeq" id="YP_009466075.1">
    <property type="nucleotide sequence ID" value="NC_037072.1"/>
</dbReference>
<accession>A0A024HWC9</accession>
<dbReference type="EMBL" id="HG931920">
    <property type="protein sequence ID" value="CDM98931.1"/>
    <property type="molecule type" value="Genomic_DNA"/>
</dbReference>
<name>A0A024HWC9_STYCL</name>
<protein>
    <submittedName>
        <fullName evidence="2">ATPase subunit 8</fullName>
    </submittedName>
</protein>
<sequence>MNYQVPHINFYMYFSYFMIFLFFYLIYVFTFLSDTV</sequence>
<feature type="transmembrane region" description="Helical" evidence="1">
    <location>
        <begin position="12"/>
        <end position="32"/>
    </location>
</feature>
<organism evidence="2">
    <name type="scientific">Styela clava</name>
    <name type="common">Sea squirt</name>
    <dbReference type="NCBI Taxonomy" id="7725"/>
    <lineage>
        <taxon>Eukaryota</taxon>
        <taxon>Metazoa</taxon>
        <taxon>Chordata</taxon>
        <taxon>Tunicata</taxon>
        <taxon>Ascidiacea</taxon>
        <taxon>Stolidobranchia</taxon>
        <taxon>Styelidae</taxon>
        <taxon>Styela</taxon>
    </lineage>
</organism>
<reference evidence="2" key="1">
    <citation type="journal article" date="2014" name="Genome Biol. Evol.">
        <title>Ascidian mitogenomics: comparison of evolutionary rates in closely related taxa provides evidence of ongoing speciation events.</title>
        <authorList>
            <person name="Griggio F."/>
            <person name="Voskoboynik A."/>
            <person name="Iannelli F."/>
            <person name="Justy F."/>
            <person name="Tilak M.K."/>
            <person name="Turon X."/>
            <person name="Pesole G."/>
            <person name="Douzery E.J."/>
            <person name="Mastrototaro F."/>
            <person name="Gissi C."/>
        </authorList>
    </citation>
    <scope>NUCLEOTIDE SEQUENCE</scope>
    <source>
        <tissue evidence="2">Muscle</tissue>
    </source>
</reference>
<evidence type="ECO:0000313" key="2">
    <source>
        <dbReference type="EMBL" id="CDM98931.1"/>
    </source>
</evidence>
<geneLocation type="mitochondrion" evidence="2"/>
<keyword evidence="1" id="KW-1133">Transmembrane helix</keyword>
<dbReference type="AlphaFoldDB" id="A0A024HWC9"/>
<dbReference type="GeneID" id="36165622"/>